<comment type="caution">
    <text evidence="1">The sequence shown here is derived from an EMBL/GenBank/DDBJ whole genome shotgun (WGS) entry which is preliminary data.</text>
</comment>
<proteinExistence type="predicted"/>
<evidence type="ECO:0000313" key="1">
    <source>
        <dbReference type="EMBL" id="KJE75577.1"/>
    </source>
</evidence>
<accession>A0A0D8FTJ4</accession>
<name>A0A0D8FTJ4_9ACTN</name>
<dbReference type="PATRIC" id="fig|1121877.4.peg.2975"/>
<dbReference type="InterPro" id="IPR025639">
    <property type="entry name" value="DruA"/>
</dbReference>
<dbReference type="EMBL" id="JXUW01000035">
    <property type="protein sequence ID" value="KJE75577.1"/>
    <property type="molecule type" value="Genomic_DNA"/>
</dbReference>
<gene>
    <name evidence="1" type="ORF">FEAC_26590</name>
</gene>
<evidence type="ECO:0000313" key="2">
    <source>
        <dbReference type="Proteomes" id="UP000032336"/>
    </source>
</evidence>
<sequence>MSLSEERPRCSRALVAYVLADAGSEGSPGWTHARKSCSFGTVNQIGQSSSESIVTESVAANSRQASKSADGSLYRYVGREFTEVEMEIVRTLCLDPAYPTRASISRALCRSLGWTKPDGGLKDMSARVALAKMAADGLITLPAPTGPQPVPRRHLEATIEEGPVLACSLGELDSVSLVKVDTRSDSATWNELIGRFHYLGYTRASGAQLRYLAISNGRPLGAIGFGAAAWALQDRDTFIGWDAKTRRQRLHLVVGNPRYLILPWVRVPHLASHLLGAVARALPGHWVERYGYAPVLLETFVDVGRYAGTCYKAANWVRVGQTKGRGKLDRNKAYALGVKDIYCYPLSRNFRTKLLGEGNPAS</sequence>
<reference evidence="1 2" key="1">
    <citation type="submission" date="2015-01" db="EMBL/GenBank/DDBJ databases">
        <title>Draft genome of the acidophilic iron oxidizer Ferrimicrobium acidiphilum strain T23.</title>
        <authorList>
            <person name="Poehlein A."/>
            <person name="Eisen S."/>
            <person name="Schloemann M."/>
            <person name="Johnson B.D."/>
            <person name="Daniel R."/>
            <person name="Muehling M."/>
        </authorList>
    </citation>
    <scope>NUCLEOTIDE SEQUENCE [LARGE SCALE GENOMIC DNA]</scope>
    <source>
        <strain evidence="1 2">T23</strain>
    </source>
</reference>
<dbReference type="AlphaFoldDB" id="A0A0D8FTJ4"/>
<keyword evidence="2" id="KW-1185">Reference proteome</keyword>
<protein>
    <submittedName>
        <fullName evidence="1">Uncharacterized protein</fullName>
    </submittedName>
</protein>
<dbReference type="Proteomes" id="UP000032336">
    <property type="component" value="Unassembled WGS sequence"/>
</dbReference>
<dbReference type="STRING" id="1121877.FEAC_26590"/>
<dbReference type="Pfam" id="PF14236">
    <property type="entry name" value="DruA"/>
    <property type="match status" value="1"/>
</dbReference>
<organism evidence="1 2">
    <name type="scientific">Ferrimicrobium acidiphilum DSM 19497</name>
    <dbReference type="NCBI Taxonomy" id="1121877"/>
    <lineage>
        <taxon>Bacteria</taxon>
        <taxon>Bacillati</taxon>
        <taxon>Actinomycetota</taxon>
        <taxon>Acidimicrobiia</taxon>
        <taxon>Acidimicrobiales</taxon>
        <taxon>Acidimicrobiaceae</taxon>
        <taxon>Ferrimicrobium</taxon>
    </lineage>
</organism>